<accession>A0ABU5CQH2</accession>
<keyword evidence="2" id="KW-1185">Reference proteome</keyword>
<dbReference type="Proteomes" id="UP001275315">
    <property type="component" value="Unassembled WGS sequence"/>
</dbReference>
<dbReference type="PANTHER" id="PTHR48100">
    <property type="entry name" value="BROAD-SPECIFICITY PHOSPHATASE YOR283W-RELATED"/>
    <property type="match status" value="1"/>
</dbReference>
<comment type="caution">
    <text evidence="1">The sequence shown here is derived from an EMBL/GenBank/DDBJ whole genome shotgun (WGS) entry which is preliminary data.</text>
</comment>
<dbReference type="Pfam" id="PF00300">
    <property type="entry name" value="His_Phos_1"/>
    <property type="match status" value="1"/>
</dbReference>
<evidence type="ECO:0000313" key="2">
    <source>
        <dbReference type="Proteomes" id="UP001275315"/>
    </source>
</evidence>
<evidence type="ECO:0000313" key="1">
    <source>
        <dbReference type="EMBL" id="MDY0407693.1"/>
    </source>
</evidence>
<dbReference type="InterPro" id="IPR013078">
    <property type="entry name" value="His_Pase_superF_clade-1"/>
</dbReference>
<dbReference type="EMBL" id="JAWDIQ010000001">
    <property type="protein sequence ID" value="MDY0407693.1"/>
    <property type="molecule type" value="Genomic_DNA"/>
</dbReference>
<dbReference type="InterPro" id="IPR029033">
    <property type="entry name" value="His_PPase_superfam"/>
</dbReference>
<protein>
    <submittedName>
        <fullName evidence="1">Histidine phosphatase family protein</fullName>
    </submittedName>
</protein>
<dbReference type="CDD" id="cd07067">
    <property type="entry name" value="HP_PGM_like"/>
    <property type="match status" value="1"/>
</dbReference>
<dbReference type="SMART" id="SM00855">
    <property type="entry name" value="PGAM"/>
    <property type="match status" value="1"/>
</dbReference>
<organism evidence="1 2">
    <name type="scientific">Paracerasibacillus soli</name>
    <dbReference type="NCBI Taxonomy" id="480284"/>
    <lineage>
        <taxon>Bacteria</taxon>
        <taxon>Bacillati</taxon>
        <taxon>Bacillota</taxon>
        <taxon>Bacilli</taxon>
        <taxon>Bacillales</taxon>
        <taxon>Bacillaceae</taxon>
        <taxon>Paracerasibacillus</taxon>
    </lineage>
</organism>
<sequence>MDDCLAITLLRHGMTGENAKGAYIGWTDAVLSDEGKKAVYAIREQVPYKELLFSSDLSRCMATAKIIFPDQYIQPLTELREMNFGAWEGKTYDALKELEDYRKWLDDPFHVVPNGGESFTSFSGRIEMGFSKVVEEILDNSAKGATIVTHGGVIRYLLTKYSGMGHTFFEWKIPYAHGYELIWGKESLRRRKACMSLRVVPTMEKRNG</sequence>
<name>A0ABU5CQH2_9BACI</name>
<dbReference type="InterPro" id="IPR050275">
    <property type="entry name" value="PGM_Phosphatase"/>
</dbReference>
<dbReference type="Gene3D" id="3.40.50.1240">
    <property type="entry name" value="Phosphoglycerate mutase-like"/>
    <property type="match status" value="1"/>
</dbReference>
<gene>
    <name evidence="1" type="ORF">RWD45_02560</name>
</gene>
<reference evidence="1 2" key="1">
    <citation type="submission" date="2023-10" db="EMBL/GenBank/DDBJ databases">
        <title>Virgibacillus soli CC-YMP-6 genome.</title>
        <authorList>
            <person name="Miliotis G."/>
            <person name="Sengupta P."/>
            <person name="Hameed A."/>
            <person name="Chuvochina M."/>
            <person name="Mcdonagh F."/>
            <person name="Simpson A.C."/>
            <person name="Singh N.K."/>
            <person name="Rekha P.D."/>
            <person name="Raman K."/>
            <person name="Hugenholtz P."/>
            <person name="Venkateswaran K."/>
        </authorList>
    </citation>
    <scope>NUCLEOTIDE SEQUENCE [LARGE SCALE GENOMIC DNA]</scope>
    <source>
        <strain evidence="1 2">CC-YMP-6</strain>
    </source>
</reference>
<dbReference type="SUPFAM" id="SSF53254">
    <property type="entry name" value="Phosphoglycerate mutase-like"/>
    <property type="match status" value="1"/>
</dbReference>
<proteinExistence type="predicted"/>
<dbReference type="RefSeq" id="WP_320378486.1">
    <property type="nucleotide sequence ID" value="NZ_JAWDIQ010000001.1"/>
</dbReference>